<sequence>MMKVKRLTTALVIQRAKPGMRFWKQKSVELNLFFTKAHEQRVVRDNVVKSPLIQYKRRGNCKQPGSTSKEAVLGERNNGEKCDAMKAFLAEMNLALVPMSSINEKGRLASFWKRLFTNRSLSPNQSRERKRFSEELARLFSLCSPNWRIESSKKSYFRLCNTREATMVNQNIESGAVGIEQTQGKDLNDWLPITASRKAKWWYSAFHNVTAMVGAGVLGLPFAFSQLGCLSMRAAKSAKRQILIVSTYYPSVLWGAGFAAIFGSWAITFYSLWQLVELHEVVPGKRFDRYPELGEHCFGPRFGYWFVMPQQMLVQIATDIVYMVTGGKSLMKFVELLDHNVENVRLTYFILIFACLHLVLSQTPNFNSLKGVSLLAAVMSICYSMVAFITSIKKGIHHRPESYGVRSHTEVGKAFDFLNGLGTVAFAFAGHSVVLEIQATIPSTPEVPSKKPMWKGVVIAYVIVAFCYLSVGISGYWAFGQYVEDDVLISLRKPAWLIAIANFMVFFHVVGSYQVFAMPVFDMIESYLVQHMRFTPGLLLRLVARSSYVEEVGSAQGKSMLWPGGSLDPSFLALCGLSLKSPDGGAFIGLHVG</sequence>
<evidence type="ECO:0000313" key="2">
    <source>
        <dbReference type="Proteomes" id="UP000829398"/>
    </source>
</evidence>
<accession>A0ACB8M7A9</accession>
<dbReference type="Proteomes" id="UP000829398">
    <property type="component" value="Chromosome 3"/>
</dbReference>
<organism evidence="1 2">
    <name type="scientific">Citrus sinensis</name>
    <name type="common">Sweet orange</name>
    <name type="synonym">Citrus aurantium var. sinensis</name>
    <dbReference type="NCBI Taxonomy" id="2711"/>
    <lineage>
        <taxon>Eukaryota</taxon>
        <taxon>Viridiplantae</taxon>
        <taxon>Streptophyta</taxon>
        <taxon>Embryophyta</taxon>
        <taxon>Tracheophyta</taxon>
        <taxon>Spermatophyta</taxon>
        <taxon>Magnoliopsida</taxon>
        <taxon>eudicotyledons</taxon>
        <taxon>Gunneridae</taxon>
        <taxon>Pentapetalae</taxon>
        <taxon>rosids</taxon>
        <taxon>malvids</taxon>
        <taxon>Sapindales</taxon>
        <taxon>Rutaceae</taxon>
        <taxon>Aurantioideae</taxon>
        <taxon>Citrus</taxon>
    </lineage>
</organism>
<evidence type="ECO:0000313" key="1">
    <source>
        <dbReference type="EMBL" id="KAH9781538.1"/>
    </source>
</evidence>
<dbReference type="EMBL" id="CM039172">
    <property type="protein sequence ID" value="KAH9781538.1"/>
    <property type="molecule type" value="Genomic_DNA"/>
</dbReference>
<comment type="caution">
    <text evidence="1">The sequence shown here is derived from an EMBL/GenBank/DDBJ whole genome shotgun (WGS) entry which is preliminary data.</text>
</comment>
<protein>
    <submittedName>
        <fullName evidence="1">Lysine histidine transporter-like 5</fullName>
    </submittedName>
</protein>
<reference evidence="2" key="1">
    <citation type="journal article" date="2023" name="Hortic. Res.">
        <title>A chromosome-level phased genome enabling allele-level studies in sweet orange: a case study on citrus Huanglongbing tolerance.</title>
        <authorList>
            <person name="Wu B."/>
            <person name="Yu Q."/>
            <person name="Deng Z."/>
            <person name="Duan Y."/>
            <person name="Luo F."/>
            <person name="Gmitter F. Jr."/>
        </authorList>
    </citation>
    <scope>NUCLEOTIDE SEQUENCE [LARGE SCALE GENOMIC DNA]</scope>
    <source>
        <strain evidence="2">cv. Valencia</strain>
    </source>
</reference>
<proteinExistence type="predicted"/>
<name>A0ACB8M7A9_CITSI</name>
<keyword evidence="2" id="KW-1185">Reference proteome</keyword>
<gene>
    <name evidence="1" type="ORF">KPL71_008510</name>
</gene>